<sequence>MAKTIIILKSIFISYVALISLASLSRCDLLTKTSTNGLTIDLIHRDSPQSPSYDPSLSSSQRIVNALRRSFNRAQRFKLNRSIQSRKSEIIGSNGEYLMKYSIGTPPVSSLGIVDTSSDITWTQCQPCLKCFNQNLPLFNPKKSSTYRTIRCSTSECNSVQGTSCSRTRKNCLYLETFSDESFTHGLLSTDTFTLASSSGKRVISAPNIVFGCGFRNTISFGSGGSGIVGLGGGNSSLVTQLGSLARGKFSYCLVPLSDNSKKSSKLNFGTNAEVLGRGVVSTPIVRKYPETYYYLTLEGISVGNQKLEFYDNANSSNFNQEGNIIIDSGITLTLLPTDFYNKLKMALQSSIKLEQIKDPKGVLDLCFVSRKDIQVPKITVHFQFADVELKTENVFVRTSDVAVCLAVKPVDLIFPVYGSIAQTNFLVGYDLVQRTVNDGLSNSSKAMIIVASKQWADYDYDNSDSDIQILQELARVSWEKADVSFHSSRLKFAAHSIIQGRMIIAHLCDEPKGLKTNMCMSLFYLPLAIANALVALLNDGYLTLDLIHRDSPQSPSHDPSLSPSQRLANALRRSINRAQHLNAHRSTQSPKSENIIYSNGEYLMKYSIGNPPVPSLGIVDTSRDITWTQCQPCLQCFDQNLPLFNPNGSSTYKTIRCNSPECNSVQGTFCSRTRQNCLYYEIFADQSFTQGLLSTDTFTFGERVSVPNVLFECGFRNAVSFGSGGSGIVGLGGGNFSLIRQLGPLAQGKFSYCLVPLSNNLKSSKLNFGAKGEVSGRGVVSTPFVRKYPDSYYYLTLKGISVGKQKLEFYDNSSSSSNQQGNIIIDSGITLTLLPTNFYDKLKKALQRAIKMNQIKDPKGVLDLCFVTPQDIQSPDITFHFEGANVKLKSENMFVRTSNIAVCLAVQPVGVIFPVYGSIAQSNFLVGYDLEKRTVSFKATDCGN</sequence>
<evidence type="ECO:0000313" key="7">
    <source>
        <dbReference type="EMBL" id="KAK6162767.1"/>
    </source>
</evidence>
<feature type="domain" description="Peptidase A1" evidence="6">
    <location>
        <begin position="97"/>
        <end position="440"/>
    </location>
</feature>
<dbReference type="Pfam" id="PF14541">
    <property type="entry name" value="TAXi_C"/>
    <property type="match status" value="2"/>
</dbReference>
<keyword evidence="8" id="KW-1185">Reference proteome</keyword>
<gene>
    <name evidence="7" type="ORF">DH2020_002608</name>
</gene>
<dbReference type="Gene3D" id="2.40.70.10">
    <property type="entry name" value="Acid Proteases"/>
    <property type="match status" value="4"/>
</dbReference>
<accession>A0ABR0XU94</accession>
<dbReference type="PANTHER" id="PTHR47967:SF125">
    <property type="entry name" value="PEPTIDASE A1 DOMAIN-CONTAINING PROTEIN"/>
    <property type="match status" value="1"/>
</dbReference>
<dbReference type="CDD" id="cd05476">
    <property type="entry name" value="pepsin_A_like_plant"/>
    <property type="match status" value="2"/>
</dbReference>
<dbReference type="InterPro" id="IPR051708">
    <property type="entry name" value="Plant_Aspart_Prot_A1"/>
</dbReference>
<keyword evidence="4" id="KW-0378">Hydrolase</keyword>
<dbReference type="InterPro" id="IPR033121">
    <property type="entry name" value="PEPTIDASE_A1"/>
</dbReference>
<evidence type="ECO:0000259" key="6">
    <source>
        <dbReference type="PROSITE" id="PS51767"/>
    </source>
</evidence>
<dbReference type="Proteomes" id="UP001318860">
    <property type="component" value="Unassembled WGS sequence"/>
</dbReference>
<evidence type="ECO:0000256" key="4">
    <source>
        <dbReference type="ARBA" id="ARBA00022801"/>
    </source>
</evidence>
<reference evidence="7 8" key="1">
    <citation type="journal article" date="2021" name="Comput. Struct. Biotechnol. J.">
        <title>De novo genome assembly of the potent medicinal plant Rehmannia glutinosa using nanopore technology.</title>
        <authorList>
            <person name="Ma L."/>
            <person name="Dong C."/>
            <person name="Song C."/>
            <person name="Wang X."/>
            <person name="Zheng X."/>
            <person name="Niu Y."/>
            <person name="Chen S."/>
            <person name="Feng W."/>
        </authorList>
    </citation>
    <scope>NUCLEOTIDE SEQUENCE [LARGE SCALE GENOMIC DNA]</scope>
    <source>
        <strain evidence="7">DH-2019</strain>
    </source>
</reference>
<dbReference type="Pfam" id="PF14543">
    <property type="entry name" value="TAXi_N"/>
    <property type="match status" value="2"/>
</dbReference>
<keyword evidence="2" id="KW-0645">Protease</keyword>
<dbReference type="InterPro" id="IPR032799">
    <property type="entry name" value="TAXi_C"/>
</dbReference>
<evidence type="ECO:0000256" key="5">
    <source>
        <dbReference type="ARBA" id="ARBA00023180"/>
    </source>
</evidence>
<feature type="domain" description="Peptidase A1" evidence="6">
    <location>
        <begin position="603"/>
        <end position="939"/>
    </location>
</feature>
<dbReference type="InterPro" id="IPR032861">
    <property type="entry name" value="TAXi_N"/>
</dbReference>
<protein>
    <recommendedName>
        <fullName evidence="6">Peptidase A1 domain-containing protein</fullName>
    </recommendedName>
</protein>
<evidence type="ECO:0000256" key="3">
    <source>
        <dbReference type="ARBA" id="ARBA00022750"/>
    </source>
</evidence>
<proteinExistence type="inferred from homology"/>
<evidence type="ECO:0000256" key="2">
    <source>
        <dbReference type="ARBA" id="ARBA00022670"/>
    </source>
</evidence>
<dbReference type="PROSITE" id="PS51767">
    <property type="entry name" value="PEPTIDASE_A1"/>
    <property type="match status" value="2"/>
</dbReference>
<organism evidence="7 8">
    <name type="scientific">Rehmannia glutinosa</name>
    <name type="common">Chinese foxglove</name>
    <dbReference type="NCBI Taxonomy" id="99300"/>
    <lineage>
        <taxon>Eukaryota</taxon>
        <taxon>Viridiplantae</taxon>
        <taxon>Streptophyta</taxon>
        <taxon>Embryophyta</taxon>
        <taxon>Tracheophyta</taxon>
        <taxon>Spermatophyta</taxon>
        <taxon>Magnoliopsida</taxon>
        <taxon>eudicotyledons</taxon>
        <taxon>Gunneridae</taxon>
        <taxon>Pentapetalae</taxon>
        <taxon>asterids</taxon>
        <taxon>lamiids</taxon>
        <taxon>Lamiales</taxon>
        <taxon>Orobanchaceae</taxon>
        <taxon>Rehmannieae</taxon>
        <taxon>Rehmannia</taxon>
    </lineage>
</organism>
<comment type="similarity">
    <text evidence="1">Belongs to the peptidase A1 family.</text>
</comment>
<dbReference type="EMBL" id="JABTTQ020000002">
    <property type="protein sequence ID" value="KAK6162767.1"/>
    <property type="molecule type" value="Genomic_DNA"/>
</dbReference>
<dbReference type="SUPFAM" id="SSF50630">
    <property type="entry name" value="Acid proteases"/>
    <property type="match status" value="2"/>
</dbReference>
<keyword evidence="5" id="KW-0325">Glycoprotein</keyword>
<evidence type="ECO:0000313" key="8">
    <source>
        <dbReference type="Proteomes" id="UP001318860"/>
    </source>
</evidence>
<name>A0ABR0XU94_REHGL</name>
<dbReference type="InterPro" id="IPR021109">
    <property type="entry name" value="Peptidase_aspartic_dom_sf"/>
</dbReference>
<keyword evidence="3" id="KW-0064">Aspartyl protease</keyword>
<dbReference type="PANTHER" id="PTHR47967">
    <property type="entry name" value="OS07G0603500 PROTEIN-RELATED"/>
    <property type="match status" value="1"/>
</dbReference>
<comment type="caution">
    <text evidence="7">The sequence shown here is derived from an EMBL/GenBank/DDBJ whole genome shotgun (WGS) entry which is preliminary data.</text>
</comment>
<evidence type="ECO:0000256" key="1">
    <source>
        <dbReference type="ARBA" id="ARBA00007447"/>
    </source>
</evidence>
<dbReference type="InterPro" id="IPR034161">
    <property type="entry name" value="Pepsin-like_plant"/>
</dbReference>